<keyword evidence="3" id="KW-0539">Nucleus</keyword>
<evidence type="ECO:0000256" key="2">
    <source>
        <dbReference type="ARBA" id="ARBA00022553"/>
    </source>
</evidence>
<feature type="region of interest" description="Disordered" evidence="4">
    <location>
        <begin position="210"/>
        <end position="324"/>
    </location>
</feature>
<evidence type="ECO:0000313" key="5">
    <source>
        <dbReference type="EMBL" id="JAS05503.1"/>
    </source>
</evidence>
<reference evidence="5" key="1">
    <citation type="submission" date="2015-12" db="EMBL/GenBank/DDBJ databases">
        <title>De novo transcriptome assembly of four potential Pierce s Disease insect vectors from Arizona vineyards.</title>
        <authorList>
            <person name="Tassone E.E."/>
        </authorList>
    </citation>
    <scope>NUCLEOTIDE SEQUENCE</scope>
</reference>
<comment type="subcellular location">
    <subcellularLocation>
        <location evidence="1">Nucleus</location>
    </subcellularLocation>
</comment>
<feature type="compositionally biased region" description="Basic and acidic residues" evidence="4">
    <location>
        <begin position="259"/>
        <end position="269"/>
    </location>
</feature>
<feature type="region of interest" description="Disordered" evidence="4">
    <location>
        <begin position="378"/>
        <end position="407"/>
    </location>
</feature>
<dbReference type="PANTHER" id="PTHR14396">
    <property type="entry name" value="CLASPIN"/>
    <property type="match status" value="1"/>
</dbReference>
<dbReference type="GO" id="GO:0005634">
    <property type="term" value="C:nucleus"/>
    <property type="evidence" value="ECO:0007669"/>
    <property type="project" value="UniProtKB-SubCell"/>
</dbReference>
<feature type="compositionally biased region" description="Acidic residues" evidence="4">
    <location>
        <begin position="291"/>
        <end position="314"/>
    </location>
</feature>
<dbReference type="InterPro" id="IPR024146">
    <property type="entry name" value="Claspin"/>
</dbReference>
<feature type="compositionally biased region" description="Basic and acidic residues" evidence="4">
    <location>
        <begin position="235"/>
        <end position="246"/>
    </location>
</feature>
<feature type="non-terminal residue" evidence="5">
    <location>
        <position position="1"/>
    </location>
</feature>
<evidence type="ECO:0000256" key="1">
    <source>
        <dbReference type="ARBA" id="ARBA00004123"/>
    </source>
</evidence>
<feature type="compositionally biased region" description="Basic and acidic residues" evidence="4">
    <location>
        <begin position="315"/>
        <end position="324"/>
    </location>
</feature>
<evidence type="ECO:0000256" key="4">
    <source>
        <dbReference type="SAM" id="MobiDB-lite"/>
    </source>
</evidence>
<accession>A0A1B6BW39</accession>
<proteinExistence type="predicted"/>
<gene>
    <name evidence="5" type="ORF">g.19523</name>
</gene>
<dbReference type="EMBL" id="GEDC01031795">
    <property type="protein sequence ID" value="JAS05503.1"/>
    <property type="molecule type" value="Transcribed_RNA"/>
</dbReference>
<dbReference type="AlphaFoldDB" id="A0A1B6BW39"/>
<sequence>EDEETESFIKRPTEKRTPLKRIASEDIFASQEIFNKNNDDRKDDDEATLIIDQDPEIKNNVEEEFKTKGIINALTESPAFPLPSFEHKPLENWASPIFTSPLLKRREDNQQFSPGLEGLCNSPGLSSTQDFMGMCSGKFNSQPIQCKNLETSQEYEDFQLILDDNDTQSQSSFVDFKTGPSNIKDFNVNLNLSDDEEILDTRTKTKNKRKLNFSDDEDSNEEKKLEENTDNDDELNAHDTDENKDIVDDEQGNEVNNENENKSDNKDVDYDSEENEVPREAAQFLDKEAELSESEWDSEDEDEEGLDLLEQEEADKEKIDHDADKEELSKMHLRRMLVEDSKEVKILQEILFDDGDLHSDENGRQRLFRWSNQDAGDEIQKSLVGDSDEEKADDEEEDENWRRSRHERETFLREHNKKMTAIEVEEDLLVNDSQLFKLGKAALRRIENNSQEPKITIHTDPLTSPDAKRNFLQKSKRGSFLSRGQQVLARLAQITNTSSDGPVLNPKNSRNFVFASISPTKESDVEPRQSLGMKRKRSLPLPVPKRPCPTKVDKKFSKKRSLFDQLAKCES</sequence>
<dbReference type="GO" id="GO:0007095">
    <property type="term" value="P:mitotic G2 DNA damage checkpoint signaling"/>
    <property type="evidence" value="ECO:0007669"/>
    <property type="project" value="TreeGrafter"/>
</dbReference>
<dbReference type="GO" id="GO:0010997">
    <property type="term" value="F:anaphase-promoting complex binding"/>
    <property type="evidence" value="ECO:0007669"/>
    <property type="project" value="TreeGrafter"/>
</dbReference>
<dbReference type="PANTHER" id="PTHR14396:SF10">
    <property type="entry name" value="CLASPIN"/>
    <property type="match status" value="1"/>
</dbReference>
<evidence type="ECO:0008006" key="6">
    <source>
        <dbReference type="Google" id="ProtNLM"/>
    </source>
</evidence>
<feature type="region of interest" description="Disordered" evidence="4">
    <location>
        <begin position="520"/>
        <end position="554"/>
    </location>
</feature>
<name>A0A1B6BW39_9HEMI</name>
<feature type="compositionally biased region" description="Acidic residues" evidence="4">
    <location>
        <begin position="386"/>
        <end position="399"/>
    </location>
</feature>
<protein>
    <recommendedName>
        <fullName evidence="6">Claspin</fullName>
    </recommendedName>
</protein>
<evidence type="ECO:0000256" key="3">
    <source>
        <dbReference type="ARBA" id="ARBA00023242"/>
    </source>
</evidence>
<organism evidence="5">
    <name type="scientific">Clastoptera arizonana</name>
    <name type="common">Arizona spittle bug</name>
    <dbReference type="NCBI Taxonomy" id="38151"/>
    <lineage>
        <taxon>Eukaryota</taxon>
        <taxon>Metazoa</taxon>
        <taxon>Ecdysozoa</taxon>
        <taxon>Arthropoda</taxon>
        <taxon>Hexapoda</taxon>
        <taxon>Insecta</taxon>
        <taxon>Pterygota</taxon>
        <taxon>Neoptera</taxon>
        <taxon>Paraneoptera</taxon>
        <taxon>Hemiptera</taxon>
        <taxon>Auchenorrhyncha</taxon>
        <taxon>Cercopoidea</taxon>
        <taxon>Clastopteridae</taxon>
        <taxon>Clastoptera</taxon>
    </lineage>
</organism>
<keyword evidence="2" id="KW-0597">Phosphoprotein</keyword>
<dbReference type="GO" id="GO:0033314">
    <property type="term" value="P:mitotic DNA replication checkpoint signaling"/>
    <property type="evidence" value="ECO:0007669"/>
    <property type="project" value="TreeGrafter"/>
</dbReference>